<organism evidence="2 3">
    <name type="scientific">Nocardia amikacinitolerans</name>
    <dbReference type="NCBI Taxonomy" id="756689"/>
    <lineage>
        <taxon>Bacteria</taxon>
        <taxon>Bacillati</taxon>
        <taxon>Actinomycetota</taxon>
        <taxon>Actinomycetes</taxon>
        <taxon>Mycobacteriales</taxon>
        <taxon>Nocardiaceae</taxon>
        <taxon>Nocardia</taxon>
    </lineage>
</organism>
<feature type="compositionally biased region" description="Low complexity" evidence="1">
    <location>
        <begin position="16"/>
        <end position="30"/>
    </location>
</feature>
<dbReference type="STRING" id="1379680.GCA_001612615_06347"/>
<dbReference type="InterPro" id="IPR050275">
    <property type="entry name" value="PGM_Phosphatase"/>
</dbReference>
<dbReference type="Gene3D" id="3.40.50.1240">
    <property type="entry name" value="Phosphoglycerate mutase-like"/>
    <property type="match status" value="1"/>
</dbReference>
<reference evidence="2 3" key="1">
    <citation type="submission" date="2017-09" db="EMBL/GenBank/DDBJ databases">
        <authorList>
            <person name="Ehlers B."/>
            <person name="Leendertz F.H."/>
        </authorList>
    </citation>
    <scope>NUCLEOTIDE SEQUENCE [LARGE SCALE GENOMIC DNA]</scope>
    <source>
        <strain evidence="2 3">DSM 45537</strain>
    </source>
</reference>
<feature type="compositionally biased region" description="Basic and acidic residues" evidence="1">
    <location>
        <begin position="1"/>
        <end position="15"/>
    </location>
</feature>
<dbReference type="SUPFAM" id="SSF53254">
    <property type="entry name" value="Phosphoglycerate mutase-like"/>
    <property type="match status" value="1"/>
</dbReference>
<dbReference type="GO" id="GO:0005737">
    <property type="term" value="C:cytoplasm"/>
    <property type="evidence" value="ECO:0007669"/>
    <property type="project" value="TreeGrafter"/>
</dbReference>
<dbReference type="InterPro" id="IPR013078">
    <property type="entry name" value="His_Pase_superF_clade-1"/>
</dbReference>
<feature type="compositionally biased region" description="Low complexity" evidence="1">
    <location>
        <begin position="90"/>
        <end position="141"/>
    </location>
</feature>
<evidence type="ECO:0000313" key="3">
    <source>
        <dbReference type="Proteomes" id="UP000219565"/>
    </source>
</evidence>
<dbReference type="EMBL" id="OBEG01000002">
    <property type="protein sequence ID" value="SNY81265.1"/>
    <property type="molecule type" value="Genomic_DNA"/>
</dbReference>
<dbReference type="InterPro" id="IPR029033">
    <property type="entry name" value="His_PPase_superfam"/>
</dbReference>
<dbReference type="PANTHER" id="PTHR48100">
    <property type="entry name" value="BROAD-SPECIFICITY PHOSPHATASE YOR283W-RELATED"/>
    <property type="match status" value="1"/>
</dbReference>
<feature type="region of interest" description="Disordered" evidence="1">
    <location>
        <begin position="199"/>
        <end position="223"/>
    </location>
</feature>
<protein>
    <submittedName>
        <fullName evidence="2">Broad specificity phosphatase PhoE</fullName>
    </submittedName>
</protein>
<keyword evidence="3" id="KW-1185">Reference proteome</keyword>
<dbReference type="AlphaFoldDB" id="A0A285L8H8"/>
<feature type="compositionally biased region" description="Low complexity" evidence="1">
    <location>
        <begin position="53"/>
        <end position="81"/>
    </location>
</feature>
<name>A0A285L8H8_9NOCA</name>
<accession>A0A285L8H8</accession>
<evidence type="ECO:0000313" key="2">
    <source>
        <dbReference type="EMBL" id="SNY81265.1"/>
    </source>
</evidence>
<dbReference type="GO" id="GO:0016791">
    <property type="term" value="F:phosphatase activity"/>
    <property type="evidence" value="ECO:0007669"/>
    <property type="project" value="TreeGrafter"/>
</dbReference>
<dbReference type="PANTHER" id="PTHR48100:SF51">
    <property type="entry name" value="PHOSPHOGLYCERATE MUTASE"/>
    <property type="match status" value="1"/>
</dbReference>
<dbReference type="Pfam" id="PF00300">
    <property type="entry name" value="His_Phos_1"/>
    <property type="match status" value="1"/>
</dbReference>
<evidence type="ECO:0000256" key="1">
    <source>
        <dbReference type="SAM" id="MobiDB-lite"/>
    </source>
</evidence>
<gene>
    <name evidence="2" type="ORF">SAMN04244553_2853</name>
</gene>
<proteinExistence type="predicted"/>
<sequence>MSSDHDQPGVARRELPNNPDDTTDVPPNVDSPFSEAEAVGALTEADIAEEAAARASASAAAAAEPVSPVDEVVADAPASTEVETDELDAADAAAEAENAAADVNNAAEAENAAADVNNAAEAESAAADAAAESSAADANTAGEVQNTVVDAAAVPAIENDSAAAENAAVGADSASEPPATEIAAEMTATQAVADEPPAVAAKDAETTARVTTKPRSAEPELEASPDVETIVHVLRHGEVHNPKGILYGRLPGFSLSVAGRAQAGAVARALSDHDIAVVIASPLQRAQETAAPIAEQHGVLVRTDENLIEAGNTFEGLRVSVGDGALRKPRHWWKLRDPFTPSWGEPYLQIAHRMLAAVNKARVEAAGREAVLVSHQLPVWTLRRFLQGQRLWHDPRTRQCSLASLTSLVYQGDTLVDIVYSEPAGGSDPTVHGA</sequence>
<dbReference type="CDD" id="cd07067">
    <property type="entry name" value="HP_PGM_like"/>
    <property type="match status" value="1"/>
</dbReference>
<dbReference type="Proteomes" id="UP000219565">
    <property type="component" value="Unassembled WGS sequence"/>
</dbReference>
<dbReference type="SMART" id="SM00855">
    <property type="entry name" value="PGAM"/>
    <property type="match status" value="1"/>
</dbReference>
<feature type="region of interest" description="Disordered" evidence="1">
    <location>
        <begin position="1"/>
        <end position="142"/>
    </location>
</feature>